<comment type="caution">
    <text evidence="1">The sequence shown here is derived from an EMBL/GenBank/DDBJ whole genome shotgun (WGS) entry which is preliminary data.</text>
</comment>
<dbReference type="Proteomes" id="UP000499080">
    <property type="component" value="Unassembled WGS sequence"/>
</dbReference>
<accession>A0A4Y2FBC3</accession>
<reference evidence="1 2" key="1">
    <citation type="journal article" date="2019" name="Sci. Rep.">
        <title>Orb-weaving spider Araneus ventricosus genome elucidates the spidroin gene catalogue.</title>
        <authorList>
            <person name="Kono N."/>
            <person name="Nakamura H."/>
            <person name="Ohtoshi R."/>
            <person name="Moran D.A.P."/>
            <person name="Shinohara A."/>
            <person name="Yoshida Y."/>
            <person name="Fujiwara M."/>
            <person name="Mori M."/>
            <person name="Tomita M."/>
            <person name="Arakawa K."/>
        </authorList>
    </citation>
    <scope>NUCLEOTIDE SEQUENCE [LARGE SCALE GENOMIC DNA]</scope>
</reference>
<feature type="non-terminal residue" evidence="1">
    <location>
        <position position="1"/>
    </location>
</feature>
<organism evidence="1 2">
    <name type="scientific">Araneus ventricosus</name>
    <name type="common">Orbweaver spider</name>
    <name type="synonym">Epeira ventricosa</name>
    <dbReference type="NCBI Taxonomy" id="182803"/>
    <lineage>
        <taxon>Eukaryota</taxon>
        <taxon>Metazoa</taxon>
        <taxon>Ecdysozoa</taxon>
        <taxon>Arthropoda</taxon>
        <taxon>Chelicerata</taxon>
        <taxon>Arachnida</taxon>
        <taxon>Araneae</taxon>
        <taxon>Araneomorphae</taxon>
        <taxon>Entelegynae</taxon>
        <taxon>Araneoidea</taxon>
        <taxon>Araneidae</taxon>
        <taxon>Araneus</taxon>
    </lineage>
</organism>
<evidence type="ECO:0000313" key="1">
    <source>
        <dbReference type="EMBL" id="GBM38813.1"/>
    </source>
</evidence>
<dbReference type="AlphaFoldDB" id="A0A4Y2FBC3"/>
<sequence length="68" mass="7806">EKGTKAAERIRCAKRHTVLDAVLSELLMVNMPQEQFFSNDCNEGRLVAMLRVKLEIKGVFKPQRMQTT</sequence>
<dbReference type="EMBL" id="BGPR01173420">
    <property type="protein sequence ID" value="GBM38813.1"/>
    <property type="molecule type" value="Genomic_DNA"/>
</dbReference>
<proteinExistence type="predicted"/>
<protein>
    <submittedName>
        <fullName evidence="1">Uncharacterized protein</fullName>
    </submittedName>
</protein>
<gene>
    <name evidence="1" type="ORF">AVEN_8049_1</name>
</gene>
<name>A0A4Y2FBC3_ARAVE</name>
<keyword evidence="2" id="KW-1185">Reference proteome</keyword>
<evidence type="ECO:0000313" key="2">
    <source>
        <dbReference type="Proteomes" id="UP000499080"/>
    </source>
</evidence>